<keyword evidence="1" id="KW-1133">Transmembrane helix</keyword>
<evidence type="ECO:0000256" key="1">
    <source>
        <dbReference type="SAM" id="Phobius"/>
    </source>
</evidence>
<proteinExistence type="predicted"/>
<organism evidence="2 3">
    <name type="scientific">Paracerasibacillus soli</name>
    <dbReference type="NCBI Taxonomy" id="480284"/>
    <lineage>
        <taxon>Bacteria</taxon>
        <taxon>Bacillati</taxon>
        <taxon>Bacillota</taxon>
        <taxon>Bacilli</taxon>
        <taxon>Bacillales</taxon>
        <taxon>Bacillaceae</taxon>
        <taxon>Paracerasibacillus</taxon>
    </lineage>
</organism>
<evidence type="ECO:0008006" key="4">
    <source>
        <dbReference type="Google" id="ProtNLM"/>
    </source>
</evidence>
<accession>A0ABU5CRE4</accession>
<keyword evidence="1" id="KW-0472">Membrane</keyword>
<comment type="caution">
    <text evidence="2">The sequence shown here is derived from an EMBL/GenBank/DDBJ whole genome shotgun (WGS) entry which is preliminary data.</text>
</comment>
<gene>
    <name evidence="2" type="ORF">RWD45_04630</name>
</gene>
<evidence type="ECO:0000313" key="3">
    <source>
        <dbReference type="Proteomes" id="UP001275315"/>
    </source>
</evidence>
<name>A0ABU5CRE4_9BACI</name>
<dbReference type="EMBL" id="JAWDIQ010000001">
    <property type="protein sequence ID" value="MDY0408025.1"/>
    <property type="molecule type" value="Genomic_DNA"/>
</dbReference>
<reference evidence="2 3" key="1">
    <citation type="submission" date="2023-10" db="EMBL/GenBank/DDBJ databases">
        <title>Virgibacillus soli CC-YMP-6 genome.</title>
        <authorList>
            <person name="Miliotis G."/>
            <person name="Sengupta P."/>
            <person name="Hameed A."/>
            <person name="Chuvochina M."/>
            <person name="Mcdonagh F."/>
            <person name="Simpson A.C."/>
            <person name="Singh N.K."/>
            <person name="Rekha P.D."/>
            <person name="Raman K."/>
            <person name="Hugenholtz P."/>
            <person name="Venkateswaran K."/>
        </authorList>
    </citation>
    <scope>NUCLEOTIDE SEQUENCE [LARGE SCALE GENOMIC DNA]</scope>
    <source>
        <strain evidence="2 3">CC-YMP-6</strain>
    </source>
</reference>
<dbReference type="Proteomes" id="UP001275315">
    <property type="component" value="Unassembled WGS sequence"/>
</dbReference>
<evidence type="ECO:0000313" key="2">
    <source>
        <dbReference type="EMBL" id="MDY0408025.1"/>
    </source>
</evidence>
<feature type="transmembrane region" description="Helical" evidence="1">
    <location>
        <begin position="6"/>
        <end position="28"/>
    </location>
</feature>
<keyword evidence="3" id="KW-1185">Reference proteome</keyword>
<sequence>MDRQRTLFLIEVALFTALAFILDNVPFLKFKIGEWRFYITRDDTDFSYRF</sequence>
<dbReference type="RefSeq" id="WP_320378790.1">
    <property type="nucleotide sequence ID" value="NZ_JAWDIQ010000001.1"/>
</dbReference>
<keyword evidence="1" id="KW-0812">Transmembrane</keyword>
<protein>
    <recommendedName>
        <fullName evidence="4">DUF2809 domain-containing protein</fullName>
    </recommendedName>
</protein>